<sequence length="80" mass="8663">MNKNKTVIKVGFIAIIIGLALYTYMAYFTGSYEGYGGGGMSGLPAAVIIIISFIFMGLGIMMSLSALLWRFLKKAKDAKN</sequence>
<feature type="transmembrane region" description="Helical" evidence="1">
    <location>
        <begin position="7"/>
        <end position="25"/>
    </location>
</feature>
<evidence type="ECO:0000256" key="1">
    <source>
        <dbReference type="SAM" id="Phobius"/>
    </source>
</evidence>
<evidence type="ECO:0000313" key="3">
    <source>
        <dbReference type="Proteomes" id="UP001597526"/>
    </source>
</evidence>
<organism evidence="2 3">
    <name type="scientific">Croceitalea marina</name>
    <dbReference type="NCBI Taxonomy" id="1775166"/>
    <lineage>
        <taxon>Bacteria</taxon>
        <taxon>Pseudomonadati</taxon>
        <taxon>Bacteroidota</taxon>
        <taxon>Flavobacteriia</taxon>
        <taxon>Flavobacteriales</taxon>
        <taxon>Flavobacteriaceae</taxon>
        <taxon>Croceitalea</taxon>
    </lineage>
</organism>
<keyword evidence="1" id="KW-1133">Transmembrane helix</keyword>
<reference evidence="3" key="1">
    <citation type="journal article" date="2019" name="Int. J. Syst. Evol. Microbiol.">
        <title>The Global Catalogue of Microorganisms (GCM) 10K type strain sequencing project: providing services to taxonomists for standard genome sequencing and annotation.</title>
        <authorList>
            <consortium name="The Broad Institute Genomics Platform"/>
            <consortium name="The Broad Institute Genome Sequencing Center for Infectious Disease"/>
            <person name="Wu L."/>
            <person name="Ma J."/>
        </authorList>
    </citation>
    <scope>NUCLEOTIDE SEQUENCE [LARGE SCALE GENOMIC DNA]</scope>
    <source>
        <strain evidence="3">KCTC 52368</strain>
    </source>
</reference>
<feature type="transmembrane region" description="Helical" evidence="1">
    <location>
        <begin position="45"/>
        <end position="69"/>
    </location>
</feature>
<dbReference type="EMBL" id="JBHULB010000006">
    <property type="protein sequence ID" value="MFD2586037.1"/>
    <property type="molecule type" value="Genomic_DNA"/>
</dbReference>
<dbReference type="Proteomes" id="UP001597526">
    <property type="component" value="Unassembled WGS sequence"/>
</dbReference>
<protein>
    <recommendedName>
        <fullName evidence="4">DUF3955 domain-containing protein</fullName>
    </recommendedName>
</protein>
<evidence type="ECO:0008006" key="4">
    <source>
        <dbReference type="Google" id="ProtNLM"/>
    </source>
</evidence>
<accession>A0ABW5MSD7</accession>
<keyword evidence="3" id="KW-1185">Reference proteome</keyword>
<keyword evidence="1" id="KW-0812">Transmembrane</keyword>
<name>A0ABW5MSD7_9FLAO</name>
<proteinExistence type="predicted"/>
<dbReference type="RefSeq" id="WP_377765686.1">
    <property type="nucleotide sequence ID" value="NZ_JBHULB010000006.1"/>
</dbReference>
<comment type="caution">
    <text evidence="2">The sequence shown here is derived from an EMBL/GenBank/DDBJ whole genome shotgun (WGS) entry which is preliminary data.</text>
</comment>
<gene>
    <name evidence="2" type="ORF">ACFSQJ_03800</name>
</gene>
<evidence type="ECO:0000313" key="2">
    <source>
        <dbReference type="EMBL" id="MFD2586037.1"/>
    </source>
</evidence>
<keyword evidence="1" id="KW-0472">Membrane</keyword>